<dbReference type="EMBL" id="EU882863">
    <property type="protein sequence ID" value="ACF37321.2"/>
    <property type="molecule type" value="Viral_cRNA"/>
</dbReference>
<keyword evidence="2" id="KW-1035">Host cytoplasm</keyword>
<reference evidence="4" key="1">
    <citation type="submission" date="2008-08" db="EMBL/GenBank/DDBJ databases">
        <authorList>
            <person name="Huang Y."/>
            <person name="Xu D."/>
            <person name="Hu B."/>
        </authorList>
    </citation>
    <scope>NUCLEOTIDE SEQUENCE</scope>
    <source>
        <strain evidence="4">A/chicken/Shandong/B3/2007</strain>
    </source>
</reference>
<evidence type="ECO:0000256" key="1">
    <source>
        <dbReference type="ARBA" id="ARBA00022562"/>
    </source>
</evidence>
<sequence length="34" mass="4049">MEQGQDTPWTQSTEHINTQKRESGQRTQRLEHPN</sequence>
<dbReference type="InterPro" id="IPR021045">
    <property type="entry name" value="Flu_proapoptotic_PB1-F2"/>
</dbReference>
<feature type="compositionally biased region" description="Polar residues" evidence="3">
    <location>
        <begin position="1"/>
        <end position="16"/>
    </location>
</feature>
<gene>
    <name evidence="4" type="primary">PB1-F2</name>
</gene>
<protein>
    <submittedName>
        <fullName evidence="4">PB1-F2 protein</fullName>
    </submittedName>
</protein>
<evidence type="ECO:0000313" key="4">
    <source>
        <dbReference type="EMBL" id="ACF37321.2"/>
    </source>
</evidence>
<accession>B5B058</accession>
<feature type="compositionally biased region" description="Basic and acidic residues" evidence="3">
    <location>
        <begin position="17"/>
        <end position="34"/>
    </location>
</feature>
<evidence type="ECO:0000256" key="2">
    <source>
        <dbReference type="ARBA" id="ARBA00023200"/>
    </source>
</evidence>
<dbReference type="Pfam" id="PF11986">
    <property type="entry name" value="PB1-F2"/>
    <property type="match status" value="1"/>
</dbReference>
<evidence type="ECO:0000256" key="3">
    <source>
        <dbReference type="SAM" id="MobiDB-lite"/>
    </source>
</evidence>
<proteinExistence type="predicted"/>
<organism evidence="4">
    <name type="scientific">Influenza A virus</name>
    <name type="common">A/chicken/Shandong/B3/2007(H9N2)</name>
    <dbReference type="NCBI Taxonomy" id="492119"/>
    <lineage>
        <taxon>Viruses</taxon>
        <taxon>Riboviria</taxon>
        <taxon>Orthornavirae</taxon>
        <taxon>Negarnaviricota</taxon>
        <taxon>Polyploviricotina</taxon>
        <taxon>Insthoviricetes</taxon>
        <taxon>Articulavirales</taxon>
        <taxon>Orthomyxoviridae</taxon>
        <taxon>Alphainfluenzavirus</taxon>
        <taxon>Alphainfluenzavirus influenzae</taxon>
        <taxon>Influenza A virus</taxon>
    </lineage>
</organism>
<feature type="region of interest" description="Disordered" evidence="3">
    <location>
        <begin position="1"/>
        <end position="34"/>
    </location>
</feature>
<keyword evidence="1" id="KW-1048">Host nucleus</keyword>
<name>B5B058_9INFA</name>